<gene>
    <name evidence="2" type="ORF">GCM10007320_02880</name>
</gene>
<reference evidence="3" key="1">
    <citation type="journal article" date="2019" name="Int. J. Syst. Evol. Microbiol.">
        <title>The Global Catalogue of Microorganisms (GCM) 10K type strain sequencing project: providing services to taxonomists for standard genome sequencing and annotation.</title>
        <authorList>
            <consortium name="The Broad Institute Genomics Platform"/>
            <consortium name="The Broad Institute Genome Sequencing Center for Infectious Disease"/>
            <person name="Wu L."/>
            <person name="Ma J."/>
        </authorList>
    </citation>
    <scope>NUCLEOTIDE SEQUENCE [LARGE SCALE GENOMIC DNA]</scope>
    <source>
        <strain evidence="3">KCTC 23314</strain>
    </source>
</reference>
<feature type="domain" description="DUF6285" evidence="1">
    <location>
        <begin position="24"/>
        <end position="116"/>
    </location>
</feature>
<protein>
    <recommendedName>
        <fullName evidence="1">DUF6285 domain-containing protein</fullName>
    </recommendedName>
</protein>
<keyword evidence="3" id="KW-1185">Reference proteome</keyword>
<organism evidence="2 3">
    <name type="scientific">Pseudorhodoferax aquiterrae</name>
    <dbReference type="NCBI Taxonomy" id="747304"/>
    <lineage>
        <taxon>Bacteria</taxon>
        <taxon>Pseudomonadati</taxon>
        <taxon>Pseudomonadota</taxon>
        <taxon>Betaproteobacteria</taxon>
        <taxon>Burkholderiales</taxon>
        <taxon>Comamonadaceae</taxon>
    </lineage>
</organism>
<evidence type="ECO:0000313" key="3">
    <source>
        <dbReference type="Proteomes" id="UP000626210"/>
    </source>
</evidence>
<evidence type="ECO:0000313" key="2">
    <source>
        <dbReference type="EMBL" id="GHC69437.1"/>
    </source>
</evidence>
<proteinExistence type="predicted"/>
<dbReference type="InterPro" id="IPR046252">
    <property type="entry name" value="DUF6285"/>
</dbReference>
<dbReference type="Proteomes" id="UP000626210">
    <property type="component" value="Unassembled WGS sequence"/>
</dbReference>
<name>A0ABQ3FUQ2_9BURK</name>
<accession>A0ABQ3FUQ2</accession>
<evidence type="ECO:0000259" key="1">
    <source>
        <dbReference type="Pfam" id="PF19802"/>
    </source>
</evidence>
<sequence length="120" mass="12588">MQDRPHAPELLQAVVQFLRDRVLPATEGALAYQVRVAANALAIAQRQVEQGADAQARELEGLRALLGAGAPTALEAANRLLCERIAAGAMDLATPGLLAHLQATTAAKLAIDQPGYSDEP</sequence>
<dbReference type="Pfam" id="PF19802">
    <property type="entry name" value="DUF6285"/>
    <property type="match status" value="1"/>
</dbReference>
<comment type="caution">
    <text evidence="2">The sequence shown here is derived from an EMBL/GenBank/DDBJ whole genome shotgun (WGS) entry which is preliminary data.</text>
</comment>
<dbReference type="EMBL" id="BMYK01000001">
    <property type="protein sequence ID" value="GHC69437.1"/>
    <property type="molecule type" value="Genomic_DNA"/>
</dbReference>
<dbReference type="RefSeq" id="WP_189685247.1">
    <property type="nucleotide sequence ID" value="NZ_BMYK01000001.1"/>
</dbReference>